<gene>
    <name evidence="1" type="ORF">E3J38_06410</name>
</gene>
<comment type="caution">
    <text evidence="1">The sequence shown here is derived from an EMBL/GenBank/DDBJ whole genome shotgun (WGS) entry which is preliminary data.</text>
</comment>
<proteinExistence type="predicted"/>
<evidence type="ECO:0000313" key="1">
    <source>
        <dbReference type="EMBL" id="TET80022.1"/>
    </source>
</evidence>
<dbReference type="Proteomes" id="UP000315534">
    <property type="component" value="Unassembled WGS sequence"/>
</dbReference>
<organism evidence="1 2">
    <name type="scientific">candidate division TA06 bacterium</name>
    <dbReference type="NCBI Taxonomy" id="2250710"/>
    <lineage>
        <taxon>Bacteria</taxon>
        <taxon>Bacteria division TA06</taxon>
    </lineage>
</organism>
<evidence type="ECO:0000313" key="2">
    <source>
        <dbReference type="Proteomes" id="UP000315534"/>
    </source>
</evidence>
<feature type="non-terminal residue" evidence="1">
    <location>
        <position position="126"/>
    </location>
</feature>
<protein>
    <submittedName>
        <fullName evidence="1">Uncharacterized protein</fullName>
    </submittedName>
</protein>
<dbReference type="AlphaFoldDB" id="A0A523XLD8"/>
<sequence length="126" mass="14931">MAELKDYNGEFRPNLKLTDFDKDVLVRLWHASARNYAQRTGEWYRLLRERFDEQAARDIRTEVWMNQHKALNIESRLDAEAMSFHDRDLIGFLKSLQWDPGQQGIIATKVELVNNNPYHGRATIKR</sequence>
<reference evidence="1 2" key="1">
    <citation type="submission" date="2019-03" db="EMBL/GenBank/DDBJ databases">
        <title>Metabolic potential of uncultured bacteria and archaea associated with petroleum seepage in deep-sea sediments.</title>
        <authorList>
            <person name="Dong X."/>
            <person name="Hubert C."/>
        </authorList>
    </citation>
    <scope>NUCLEOTIDE SEQUENCE [LARGE SCALE GENOMIC DNA]</scope>
    <source>
        <strain evidence="1">E29_bin36</strain>
    </source>
</reference>
<dbReference type="EMBL" id="SOIP01000377">
    <property type="protein sequence ID" value="TET80022.1"/>
    <property type="molecule type" value="Genomic_DNA"/>
</dbReference>
<name>A0A523XLD8_UNCT6</name>
<accession>A0A523XLD8</accession>